<name>A0A7J9FMY9_9ROSI</name>
<organism evidence="2 3">
    <name type="scientific">Gossypium trilobum</name>
    <dbReference type="NCBI Taxonomy" id="34281"/>
    <lineage>
        <taxon>Eukaryota</taxon>
        <taxon>Viridiplantae</taxon>
        <taxon>Streptophyta</taxon>
        <taxon>Embryophyta</taxon>
        <taxon>Tracheophyta</taxon>
        <taxon>Spermatophyta</taxon>
        <taxon>Magnoliopsida</taxon>
        <taxon>eudicotyledons</taxon>
        <taxon>Gunneridae</taxon>
        <taxon>Pentapetalae</taxon>
        <taxon>rosids</taxon>
        <taxon>malvids</taxon>
        <taxon>Malvales</taxon>
        <taxon>Malvaceae</taxon>
        <taxon>Malvoideae</taxon>
        <taxon>Gossypium</taxon>
    </lineage>
</organism>
<feature type="domain" description="Nucleotide-diphospho-sugar transferase" evidence="1">
    <location>
        <begin position="15"/>
        <end position="40"/>
    </location>
</feature>
<evidence type="ECO:0000259" key="1">
    <source>
        <dbReference type="Pfam" id="PF03407"/>
    </source>
</evidence>
<dbReference type="Proteomes" id="UP000593568">
    <property type="component" value="Unassembled WGS sequence"/>
</dbReference>
<protein>
    <recommendedName>
        <fullName evidence="1">Nucleotide-diphospho-sugar transferase domain-containing protein</fullName>
    </recommendedName>
</protein>
<evidence type="ECO:0000313" key="2">
    <source>
        <dbReference type="EMBL" id="MBA0786324.1"/>
    </source>
</evidence>
<gene>
    <name evidence="2" type="ORF">Gotri_028262</name>
</gene>
<dbReference type="AlphaFoldDB" id="A0A7J9FMY9"/>
<evidence type="ECO:0000313" key="3">
    <source>
        <dbReference type="Proteomes" id="UP000593568"/>
    </source>
</evidence>
<accession>A0A7J9FMY9</accession>
<reference evidence="2 3" key="1">
    <citation type="journal article" date="2019" name="Genome Biol. Evol.">
        <title>Insights into the evolution of the New World diploid cottons (Gossypium, subgenus Houzingenia) based on genome sequencing.</title>
        <authorList>
            <person name="Grover C.E."/>
            <person name="Arick M.A. 2nd"/>
            <person name="Thrash A."/>
            <person name="Conover J.L."/>
            <person name="Sanders W.S."/>
            <person name="Peterson D.G."/>
            <person name="Frelichowski J.E."/>
            <person name="Scheffler J.A."/>
            <person name="Scheffler B.E."/>
            <person name="Wendel J.F."/>
        </authorList>
    </citation>
    <scope>NUCLEOTIDE SEQUENCE [LARGE SCALE GENOMIC DNA]</scope>
    <source>
        <strain evidence="2">8</strain>
        <tissue evidence="2">Leaf</tissue>
    </source>
</reference>
<dbReference type="EMBL" id="JABEZW010222535">
    <property type="protein sequence ID" value="MBA0786324.1"/>
    <property type="molecule type" value="Genomic_DNA"/>
</dbReference>
<proteinExistence type="predicted"/>
<dbReference type="Pfam" id="PF03407">
    <property type="entry name" value="Nucleotid_trans"/>
    <property type="match status" value="1"/>
</dbReference>
<comment type="caution">
    <text evidence="2">The sequence shown here is derived from an EMBL/GenBank/DDBJ whole genome shotgun (WGS) entry which is preliminary data.</text>
</comment>
<dbReference type="InterPro" id="IPR005069">
    <property type="entry name" value="Nucl-diP-sugar_transferase"/>
</dbReference>
<keyword evidence="3" id="KW-1185">Reference proteome</keyword>
<sequence length="41" mass="4731">MLISRLNVTIFFGDPDDLNNMPNGGFNYVKSNNRSIAFYKF</sequence>